<dbReference type="PANTHER" id="PTHR31236:SF2">
    <property type="entry name" value="BURP DOMAIN PROTEIN RD22"/>
    <property type="match status" value="1"/>
</dbReference>
<proteinExistence type="predicted"/>
<dbReference type="InterPro" id="IPR044816">
    <property type="entry name" value="BURP"/>
</dbReference>
<dbReference type="AlphaFoldDB" id="A0A1D1XSF4"/>
<dbReference type="PANTHER" id="PTHR31236">
    <property type="entry name" value="BURP DOMAIN PROTEIN USPL1-LIKE"/>
    <property type="match status" value="1"/>
</dbReference>
<protein>
    <submittedName>
        <fullName evidence="2">BURP domain-containing protein 3</fullName>
    </submittedName>
</protein>
<dbReference type="InterPro" id="IPR004873">
    <property type="entry name" value="BURP_dom"/>
</dbReference>
<reference evidence="2" key="1">
    <citation type="submission" date="2015-07" db="EMBL/GenBank/DDBJ databases">
        <title>Transcriptome Assembly of Anthurium amnicola.</title>
        <authorList>
            <person name="Suzuki J."/>
        </authorList>
    </citation>
    <scope>NUCLEOTIDE SEQUENCE</scope>
</reference>
<accession>A0A1D1XSF4</accession>
<dbReference type="SMART" id="SM01045">
    <property type="entry name" value="BURP"/>
    <property type="match status" value="1"/>
</dbReference>
<organism evidence="2">
    <name type="scientific">Anthurium amnicola</name>
    <dbReference type="NCBI Taxonomy" id="1678845"/>
    <lineage>
        <taxon>Eukaryota</taxon>
        <taxon>Viridiplantae</taxon>
        <taxon>Streptophyta</taxon>
        <taxon>Embryophyta</taxon>
        <taxon>Tracheophyta</taxon>
        <taxon>Spermatophyta</taxon>
        <taxon>Magnoliopsida</taxon>
        <taxon>Liliopsida</taxon>
        <taxon>Araceae</taxon>
        <taxon>Pothoideae</taxon>
        <taxon>Potheae</taxon>
        <taxon>Anthurium</taxon>
    </lineage>
</organism>
<feature type="non-terminal residue" evidence="2">
    <location>
        <position position="1"/>
    </location>
</feature>
<sequence>KEVAIHDEKQPYGVFAWLSKDKTKKSANVLSKGHDPKEFEQSTYFLESDLHVGAKFEAMFQRPLNGDHFLPQRMANIIPFSSGKLPEILKLFSIAPNSFKAEKMKEVVQACERPPLLGVKNHCATSLESMVDFVASNLNVTSSMHTVINAISPEPENETTSMEAYTVASFTAVAMEATTSIVCHLQPYLYTVYHCHTDQSVMPYIVRLVRQSDGFTAEATAMCHHDTTNWDPEFYGLRALNARPGGASVCHLLPVGDIAFVPTTSATIATSNNNLSVQ</sequence>
<dbReference type="PROSITE" id="PS51277">
    <property type="entry name" value="BURP"/>
    <property type="match status" value="1"/>
</dbReference>
<feature type="domain" description="BURP" evidence="1">
    <location>
        <begin position="44"/>
        <end position="263"/>
    </location>
</feature>
<dbReference type="EMBL" id="GDJX01022620">
    <property type="protein sequence ID" value="JAT45316.1"/>
    <property type="molecule type" value="Transcribed_RNA"/>
</dbReference>
<dbReference type="Pfam" id="PF03181">
    <property type="entry name" value="BURP"/>
    <property type="match status" value="1"/>
</dbReference>
<evidence type="ECO:0000259" key="1">
    <source>
        <dbReference type="PROSITE" id="PS51277"/>
    </source>
</evidence>
<evidence type="ECO:0000313" key="2">
    <source>
        <dbReference type="EMBL" id="JAT45316.1"/>
    </source>
</evidence>
<gene>
    <name evidence="2" type="primary">BURP3_6</name>
    <name evidence="2" type="ORF">g.3573</name>
</gene>
<name>A0A1D1XSF4_9ARAE</name>